<sequence length="185" mass="21422">MASIINMVSKAAADMSVTENAVCVRFYGINEGCDFWIDADEIGDAGGLRVWLETYTELSISEVDEILERDYLVIGHEGELVGQCVEGEVFDWELYNEARELVDNYYSEEVVIAAMKLGITLERLEDSYSGSFDSDEEFAQEMWENYGYLDNLPDHMQSYIDWEKVARDLMFEYVEQDGHYFNNNW</sequence>
<dbReference type="Gene3D" id="1.10.10.1190">
    <property type="entry name" value="Antirestriction protein ArdA, domain 3"/>
    <property type="match status" value="1"/>
</dbReference>
<protein>
    <submittedName>
        <fullName evidence="1">Putative antirestriction protein</fullName>
    </submittedName>
</protein>
<evidence type="ECO:0000313" key="2">
    <source>
        <dbReference type="Proteomes" id="UP000595970"/>
    </source>
</evidence>
<proteinExistence type="predicted"/>
<dbReference type="InterPro" id="IPR041893">
    <property type="entry name" value="ArdA_dom3"/>
</dbReference>
<accession>A0A7S6HS93</accession>
<dbReference type="Proteomes" id="UP000595970">
    <property type="component" value="Segment"/>
</dbReference>
<reference evidence="1 2" key="1">
    <citation type="journal article" date="2021" name="Arch.">
        <title>Characterization of bacteriophage T7-Ah reveals its lytic activity against a subset of both mesophilic and psychrophilic Aeromonas salmonicida strains.</title>
        <authorList>
            <person name="Leduc G.R."/>
            <person name="Paquet V.E."/>
            <person name="Vincent A.T."/>
            <person name="Charette S.J."/>
        </authorList>
    </citation>
    <scope>NUCLEOTIDE SEQUENCE [LARGE SCALE GENOMIC DNA]</scope>
</reference>
<dbReference type="EMBL" id="MT740748">
    <property type="protein sequence ID" value="QOC54733.1"/>
    <property type="molecule type" value="Genomic_DNA"/>
</dbReference>
<dbReference type="Pfam" id="PF07275">
    <property type="entry name" value="ArdA"/>
    <property type="match status" value="1"/>
</dbReference>
<name>A0A7S6HS93_9CAUD</name>
<keyword evidence="2" id="KW-1185">Reference proteome</keyword>
<evidence type="ECO:0000313" key="1">
    <source>
        <dbReference type="EMBL" id="QOC54733.1"/>
    </source>
</evidence>
<dbReference type="InterPro" id="IPR009899">
    <property type="entry name" value="ArdA"/>
</dbReference>
<organism evidence="1 2">
    <name type="scientific">Aeromonas phage T7-Ah</name>
    <dbReference type="NCBI Taxonomy" id="2759196"/>
    <lineage>
        <taxon>Viruses</taxon>
        <taxon>Duplodnaviria</taxon>
        <taxon>Heunggongvirae</taxon>
        <taxon>Uroviricota</taxon>
        <taxon>Caudoviricetes</taxon>
        <taxon>Autographivirales</taxon>
        <taxon>Autotranscriptaviridae</taxon>
        <taxon>Studiervirinae</taxon>
        <taxon>Armandvirus</taxon>
        <taxon>Armandvirus T7Ah</taxon>
    </lineage>
</organism>